<evidence type="ECO:0008006" key="2">
    <source>
        <dbReference type="Google" id="ProtNLM"/>
    </source>
</evidence>
<dbReference type="EMBL" id="CP146203">
    <property type="protein sequence ID" value="XBH23021.1"/>
    <property type="molecule type" value="Genomic_DNA"/>
</dbReference>
<accession>A0AAU7DZR2</accession>
<reference evidence="1" key="1">
    <citation type="submission" date="2024-02" db="EMBL/GenBank/DDBJ databases">
        <title>Tomenella chthoni gen. nov. sp. nov., a member of the family Jonesiaceae isolated from bat guano.</title>
        <authorList>
            <person name="Miller S.L."/>
            <person name="King J."/>
            <person name="Sankaranarayanan K."/>
            <person name="Lawson P.A."/>
        </authorList>
    </citation>
    <scope>NUCLEOTIDE SEQUENCE</scope>
    <source>
        <strain evidence="1">BS-20</strain>
    </source>
</reference>
<dbReference type="SUPFAM" id="SSF52540">
    <property type="entry name" value="P-loop containing nucleoside triphosphate hydrolases"/>
    <property type="match status" value="1"/>
</dbReference>
<evidence type="ECO:0000313" key="1">
    <source>
        <dbReference type="EMBL" id="XBH23021.1"/>
    </source>
</evidence>
<dbReference type="Gene3D" id="3.40.50.300">
    <property type="entry name" value="P-loop containing nucleotide triphosphate hydrolases"/>
    <property type="match status" value="2"/>
</dbReference>
<name>A0AAU7DZR2_9MICO</name>
<proteinExistence type="predicted"/>
<gene>
    <name evidence="1" type="ORF">V5R04_07360</name>
</gene>
<sequence length="418" mass="44258">MTVLAPVHTPSPAPLIPGAPLAHVLSNIFMGWPAIVVDSPPGAGKSTLIVQAASYLFRKTDLTMTIAVSTNAQGSSLAERLAEELANLADDEGLVPLVVAGGRMDTPATAFSVRPPKNLRTLASLRSSPAPCDLLILDEAYQMTWADFASAADLVAAANAESVGNSTGRPVQILAVGDPSQIGPVIAFDANAWSRMKDAPQMRAPEVLKRRPDTTVLGLPDTYRLGPVTTNVIAPLYPFSFGSRRVARHLAEFSGEISTVEVDELDNAYDLGTMRTVATLAADYIGTTLIEERNGEMVSRPITARDVAIVVSRNAQVSTLEAILVDLGLTLGEITVGTADRLQGGQWHCVVAVDPTLSGAESDHAMASGRLCVMTSRHMTHLTWVFDSGWEAVMASASNRRDAGQGTAVRLRLLDAGL</sequence>
<protein>
    <recommendedName>
        <fullName evidence="2">AAA family ATPase</fullName>
    </recommendedName>
</protein>
<dbReference type="InterPro" id="IPR027417">
    <property type="entry name" value="P-loop_NTPase"/>
</dbReference>
<organism evidence="1">
    <name type="scientific">Jonesiaceae bacterium BS-20</name>
    <dbReference type="NCBI Taxonomy" id="3120821"/>
    <lineage>
        <taxon>Bacteria</taxon>
        <taxon>Bacillati</taxon>
        <taxon>Actinomycetota</taxon>
        <taxon>Actinomycetes</taxon>
        <taxon>Micrococcales</taxon>
        <taxon>Jonesiaceae</taxon>
    </lineage>
</organism>
<dbReference type="AlphaFoldDB" id="A0AAU7DZR2"/>